<proteinExistence type="predicted"/>
<dbReference type="GO" id="GO:0003677">
    <property type="term" value="F:DNA binding"/>
    <property type="evidence" value="ECO:0007669"/>
    <property type="project" value="InterPro"/>
</dbReference>
<protein>
    <submittedName>
        <fullName evidence="2">Helix-turn-helix protein</fullName>
    </submittedName>
</protein>
<dbReference type="InterPro" id="IPR001387">
    <property type="entry name" value="Cro/C1-type_HTH"/>
</dbReference>
<gene>
    <name evidence="2" type="ORF">LV85_04151</name>
</gene>
<evidence type="ECO:0000313" key="3">
    <source>
        <dbReference type="Proteomes" id="UP000248882"/>
    </source>
</evidence>
<organism evidence="2 3">
    <name type="scientific">Algoriphagus chordae</name>
    <dbReference type="NCBI Taxonomy" id="237019"/>
    <lineage>
        <taxon>Bacteria</taxon>
        <taxon>Pseudomonadati</taxon>
        <taxon>Bacteroidota</taxon>
        <taxon>Cytophagia</taxon>
        <taxon>Cytophagales</taxon>
        <taxon>Cyclobacteriaceae</taxon>
        <taxon>Algoriphagus</taxon>
    </lineage>
</organism>
<evidence type="ECO:0000313" key="2">
    <source>
        <dbReference type="EMBL" id="PZX46927.1"/>
    </source>
</evidence>
<dbReference type="Gene3D" id="1.10.260.40">
    <property type="entry name" value="lambda repressor-like DNA-binding domains"/>
    <property type="match status" value="1"/>
</dbReference>
<reference evidence="2 3" key="1">
    <citation type="submission" date="2018-06" db="EMBL/GenBank/DDBJ databases">
        <title>Genomic Encyclopedia of Archaeal and Bacterial Type Strains, Phase II (KMG-II): from individual species to whole genera.</title>
        <authorList>
            <person name="Goeker M."/>
        </authorList>
    </citation>
    <scope>NUCLEOTIDE SEQUENCE [LARGE SCALE GENOMIC DNA]</scope>
    <source>
        <strain evidence="2 3">DSM 19830</strain>
    </source>
</reference>
<dbReference type="AlphaFoldDB" id="A0A2W7QT82"/>
<dbReference type="Pfam" id="PF13560">
    <property type="entry name" value="HTH_31"/>
    <property type="match status" value="1"/>
</dbReference>
<sequence>MLFGNKLRGLREQNGLVLRKVAAVLDIDTATLSKIELGDRQAKREYLPILSELYGINLKELEKLWLTDKVYDIIEEEEQGLNVLKEAAIFYKKSQKVHQ</sequence>
<dbReference type="SMART" id="SM00530">
    <property type="entry name" value="HTH_XRE"/>
    <property type="match status" value="1"/>
</dbReference>
<dbReference type="PROSITE" id="PS50943">
    <property type="entry name" value="HTH_CROC1"/>
    <property type="match status" value="1"/>
</dbReference>
<dbReference type="OrthoDB" id="4762426at2"/>
<keyword evidence="3" id="KW-1185">Reference proteome</keyword>
<dbReference type="SUPFAM" id="SSF47413">
    <property type="entry name" value="lambda repressor-like DNA-binding domains"/>
    <property type="match status" value="1"/>
</dbReference>
<accession>A0A2W7QT82</accession>
<dbReference type="Proteomes" id="UP000248882">
    <property type="component" value="Unassembled WGS sequence"/>
</dbReference>
<dbReference type="EMBL" id="QKZT01000028">
    <property type="protein sequence ID" value="PZX46927.1"/>
    <property type="molecule type" value="Genomic_DNA"/>
</dbReference>
<dbReference type="CDD" id="cd00093">
    <property type="entry name" value="HTH_XRE"/>
    <property type="match status" value="1"/>
</dbReference>
<evidence type="ECO:0000259" key="1">
    <source>
        <dbReference type="PROSITE" id="PS50943"/>
    </source>
</evidence>
<comment type="caution">
    <text evidence="2">The sequence shown here is derived from an EMBL/GenBank/DDBJ whole genome shotgun (WGS) entry which is preliminary data.</text>
</comment>
<feature type="domain" description="HTH cro/C1-type" evidence="1">
    <location>
        <begin position="7"/>
        <end position="61"/>
    </location>
</feature>
<dbReference type="RefSeq" id="WP_111323014.1">
    <property type="nucleotide sequence ID" value="NZ_QKZT01000028.1"/>
</dbReference>
<dbReference type="InterPro" id="IPR010982">
    <property type="entry name" value="Lambda_DNA-bd_dom_sf"/>
</dbReference>
<name>A0A2W7QT82_9BACT</name>